<sequence length="124" mass="13240">MSFFKTAALALLLSIGLVSAAPAMGRPRGTTPILPAAESITMADPTFAKQLIAAWAQGHRECYMEGYQRAIDDLIHNAYLCRHCVSSTLKGKKATPIAALSTLEVKEATPVTTPTVLVRRMGPA</sequence>
<evidence type="ECO:0000313" key="3">
    <source>
        <dbReference type="Proteomes" id="UP001447188"/>
    </source>
</evidence>
<gene>
    <name evidence="2" type="ORF">Q9L58_010078</name>
</gene>
<name>A0ABR3G570_9PEZI</name>
<comment type="caution">
    <text evidence="2">The sequence shown here is derived from an EMBL/GenBank/DDBJ whole genome shotgun (WGS) entry which is preliminary data.</text>
</comment>
<feature type="chain" id="PRO_5045909609" evidence="1">
    <location>
        <begin position="21"/>
        <end position="124"/>
    </location>
</feature>
<dbReference type="EMBL" id="JBBBZM010000306">
    <property type="protein sequence ID" value="KAL0631064.1"/>
    <property type="molecule type" value="Genomic_DNA"/>
</dbReference>
<keyword evidence="1" id="KW-0732">Signal</keyword>
<accession>A0ABR3G570</accession>
<evidence type="ECO:0000313" key="2">
    <source>
        <dbReference type="EMBL" id="KAL0631064.1"/>
    </source>
</evidence>
<dbReference type="Proteomes" id="UP001447188">
    <property type="component" value="Unassembled WGS sequence"/>
</dbReference>
<reference evidence="2 3" key="1">
    <citation type="submission" date="2024-02" db="EMBL/GenBank/DDBJ databases">
        <title>Discinaceae phylogenomics.</title>
        <authorList>
            <person name="Dirks A.C."/>
            <person name="James T.Y."/>
        </authorList>
    </citation>
    <scope>NUCLEOTIDE SEQUENCE [LARGE SCALE GENOMIC DNA]</scope>
    <source>
        <strain evidence="2 3">ACD0624</strain>
    </source>
</reference>
<protein>
    <submittedName>
        <fullName evidence="2">Uncharacterized protein</fullName>
    </submittedName>
</protein>
<keyword evidence="3" id="KW-1185">Reference proteome</keyword>
<feature type="signal peptide" evidence="1">
    <location>
        <begin position="1"/>
        <end position="20"/>
    </location>
</feature>
<organism evidence="2 3">
    <name type="scientific">Discina gigas</name>
    <dbReference type="NCBI Taxonomy" id="1032678"/>
    <lineage>
        <taxon>Eukaryota</taxon>
        <taxon>Fungi</taxon>
        <taxon>Dikarya</taxon>
        <taxon>Ascomycota</taxon>
        <taxon>Pezizomycotina</taxon>
        <taxon>Pezizomycetes</taxon>
        <taxon>Pezizales</taxon>
        <taxon>Discinaceae</taxon>
        <taxon>Discina</taxon>
    </lineage>
</organism>
<evidence type="ECO:0000256" key="1">
    <source>
        <dbReference type="SAM" id="SignalP"/>
    </source>
</evidence>
<proteinExistence type="predicted"/>